<proteinExistence type="predicted"/>
<organism evidence="2 3">
    <name type="scientific">Exaiptasia diaphana</name>
    <name type="common">Tropical sea anemone</name>
    <name type="synonym">Aiptasia pulchella</name>
    <dbReference type="NCBI Taxonomy" id="2652724"/>
    <lineage>
        <taxon>Eukaryota</taxon>
        <taxon>Metazoa</taxon>
        <taxon>Cnidaria</taxon>
        <taxon>Anthozoa</taxon>
        <taxon>Hexacorallia</taxon>
        <taxon>Actiniaria</taxon>
        <taxon>Aiptasiidae</taxon>
        <taxon>Exaiptasia</taxon>
    </lineage>
</organism>
<keyword evidence="3" id="KW-1185">Reference proteome</keyword>
<evidence type="ECO:0000313" key="3">
    <source>
        <dbReference type="Proteomes" id="UP000887567"/>
    </source>
</evidence>
<evidence type="ECO:0000256" key="1">
    <source>
        <dbReference type="SAM" id="MobiDB-lite"/>
    </source>
</evidence>
<dbReference type="RefSeq" id="XP_020906382.1">
    <property type="nucleotide sequence ID" value="XM_021050723.2"/>
</dbReference>
<dbReference type="GeneID" id="110244518"/>
<accession>A0A913XLQ2</accession>
<protein>
    <submittedName>
        <fullName evidence="2">Uncharacterized protein</fullName>
    </submittedName>
</protein>
<sequence length="194" mass="22763">MGTTMSSIGLANKPPALPPAKQRNNNKAVCLQQTPPDYKFEHFMKLCQNIQDEKKKLQVQIRMEVLNWRKRAQNGDDVDECRESILNMLSRFRGAQEKQDHLIEKEKLRLDAFRNCINEDTTNRIKNRLTFFCRLNRQHEALLELVRQDVQDCKNICRRYQDTQQSQPSQSKGFETWIKCPRTPAYDYGSIGSL</sequence>
<evidence type="ECO:0000313" key="2">
    <source>
        <dbReference type="EnsemblMetazoa" id="XP_020906382.1"/>
    </source>
</evidence>
<dbReference type="EnsemblMetazoa" id="XM_021050723.2">
    <property type="protein sequence ID" value="XP_020906382.1"/>
    <property type="gene ID" value="LOC110244518"/>
</dbReference>
<dbReference type="Proteomes" id="UP000887567">
    <property type="component" value="Unplaced"/>
</dbReference>
<reference evidence="2" key="1">
    <citation type="submission" date="2022-11" db="UniProtKB">
        <authorList>
            <consortium name="EnsemblMetazoa"/>
        </authorList>
    </citation>
    <scope>IDENTIFICATION</scope>
</reference>
<feature type="region of interest" description="Disordered" evidence="1">
    <location>
        <begin position="1"/>
        <end position="24"/>
    </location>
</feature>
<dbReference type="OMA" id="YKFEHFM"/>
<dbReference type="KEGG" id="epa:110244518"/>
<name>A0A913XLQ2_EXADI</name>
<dbReference type="AlphaFoldDB" id="A0A913XLQ2"/>
<dbReference type="OrthoDB" id="5954848at2759"/>